<gene>
    <name evidence="3" type="ORF">BRAFLDRAFT_75090</name>
</gene>
<dbReference type="InParanoid" id="C3ZQS4"/>
<feature type="region of interest" description="Disordered" evidence="1">
    <location>
        <begin position="64"/>
        <end position="109"/>
    </location>
</feature>
<keyword evidence="2" id="KW-1133">Transmembrane helix</keyword>
<dbReference type="AlphaFoldDB" id="C3ZQS4"/>
<evidence type="ECO:0000256" key="1">
    <source>
        <dbReference type="SAM" id="MobiDB-lite"/>
    </source>
</evidence>
<accession>C3ZQS4</accession>
<protein>
    <submittedName>
        <fullName evidence="3">Uncharacterized protein</fullName>
    </submittedName>
</protein>
<keyword evidence="2" id="KW-0472">Membrane</keyword>
<reference evidence="3" key="1">
    <citation type="journal article" date="2008" name="Nature">
        <title>The amphioxus genome and the evolution of the chordate karyotype.</title>
        <authorList>
            <consortium name="US DOE Joint Genome Institute (JGI-PGF)"/>
            <person name="Putnam N.H."/>
            <person name="Butts T."/>
            <person name="Ferrier D.E.K."/>
            <person name="Furlong R.F."/>
            <person name="Hellsten U."/>
            <person name="Kawashima T."/>
            <person name="Robinson-Rechavi M."/>
            <person name="Shoguchi E."/>
            <person name="Terry A."/>
            <person name="Yu J.-K."/>
            <person name="Benito-Gutierrez E.L."/>
            <person name="Dubchak I."/>
            <person name="Garcia-Fernandez J."/>
            <person name="Gibson-Brown J.J."/>
            <person name="Grigoriev I.V."/>
            <person name="Horton A.C."/>
            <person name="de Jong P.J."/>
            <person name="Jurka J."/>
            <person name="Kapitonov V.V."/>
            <person name="Kohara Y."/>
            <person name="Kuroki Y."/>
            <person name="Lindquist E."/>
            <person name="Lucas S."/>
            <person name="Osoegawa K."/>
            <person name="Pennacchio L.A."/>
            <person name="Salamov A.A."/>
            <person name="Satou Y."/>
            <person name="Sauka-Spengler T."/>
            <person name="Schmutz J."/>
            <person name="Shin-I T."/>
            <person name="Toyoda A."/>
            <person name="Bronner-Fraser M."/>
            <person name="Fujiyama A."/>
            <person name="Holland L.Z."/>
            <person name="Holland P.W.H."/>
            <person name="Satoh N."/>
            <person name="Rokhsar D.S."/>
        </authorList>
    </citation>
    <scope>NUCLEOTIDE SEQUENCE [LARGE SCALE GENOMIC DNA]</scope>
    <source>
        <strain evidence="3">S238N-H82</strain>
        <tissue evidence="3">Testes</tissue>
    </source>
</reference>
<proteinExistence type="predicted"/>
<keyword evidence="2" id="KW-0812">Transmembrane</keyword>
<feature type="compositionally biased region" description="Low complexity" evidence="1">
    <location>
        <begin position="81"/>
        <end position="99"/>
    </location>
</feature>
<evidence type="ECO:0000313" key="3">
    <source>
        <dbReference type="EMBL" id="EEN45120.1"/>
    </source>
</evidence>
<evidence type="ECO:0000256" key="2">
    <source>
        <dbReference type="SAM" id="Phobius"/>
    </source>
</evidence>
<dbReference type="EMBL" id="GG666662">
    <property type="protein sequence ID" value="EEN45120.1"/>
    <property type="molecule type" value="Genomic_DNA"/>
</dbReference>
<organism>
    <name type="scientific">Branchiostoma floridae</name>
    <name type="common">Florida lancelet</name>
    <name type="synonym">Amphioxus</name>
    <dbReference type="NCBI Taxonomy" id="7739"/>
    <lineage>
        <taxon>Eukaryota</taxon>
        <taxon>Metazoa</taxon>
        <taxon>Chordata</taxon>
        <taxon>Cephalochordata</taxon>
        <taxon>Leptocardii</taxon>
        <taxon>Amphioxiformes</taxon>
        <taxon>Branchiostomatidae</taxon>
        <taxon>Branchiostoma</taxon>
    </lineage>
</organism>
<sequence>MVFSGLNTEIWEGLYQLKSVEEELSLKELQQDKLVTLIMTSQLPYMVLIAAVFSGMATTNANNGTTSAPTNIPSTISGVATTHSSNTSSTNPDSTTVTPAVPHNSSSVGTVGWSTASDVMNVTFSEATPSNSSDLHTTQTTVTTALNVTTNSGLQTTNGTATVGQTTTQTNGATLALTSTRAGSSTVVTETQFDNVTLNVSSTTTQTGNLSTNSVSSDTTSATVPVGTNASLSSAHAQASSVSVSSTVIGSHATPAQSTLQNQVVTLTSDNNVSSTRHSTATTDMANENTTTTMSTVGTTDQQMLCGCNVIREHHSSKHHAGYNYSANSFASDANQKYSRCSHEFAICSEHNNRGRNDSSEYTVVCANDEKHNNAITAPDDNTSYNGASFLCPNARGKCFDKRAVNYSYAKASSDTPVGENPEPDTITLAVWVIAGTLVGLFFLAFAGCAFFFLYIRPRSRVAHGETNPRATESPAPQATTTFQRQVYSHTVQWETWATSTSTEEANAVAGVSTRREYWEMRSLKSLESLESDSILLV</sequence>
<feature type="transmembrane region" description="Helical" evidence="2">
    <location>
        <begin position="429"/>
        <end position="456"/>
    </location>
</feature>
<name>C3ZQS4_BRAFL</name>
<dbReference type="STRING" id="7739.C3ZQS4"/>